<evidence type="ECO:0000313" key="2">
    <source>
        <dbReference type="EMBL" id="KRZ51939.1"/>
    </source>
</evidence>
<name>A0A0V1KXA4_9BILA</name>
<reference evidence="2 3" key="1">
    <citation type="submission" date="2015-05" db="EMBL/GenBank/DDBJ databases">
        <title>Evolution of Trichinella species and genotypes.</title>
        <authorList>
            <person name="Korhonen P.K."/>
            <person name="Edoardo P."/>
            <person name="Giuseppe L.R."/>
            <person name="Gasser R.B."/>
        </authorList>
    </citation>
    <scope>NUCLEOTIDE SEQUENCE [LARGE SCALE GENOMIC DNA]</scope>
    <source>
        <strain evidence="2">ISS10</strain>
    </source>
</reference>
<protein>
    <submittedName>
        <fullName evidence="2">Uncharacterized protein</fullName>
    </submittedName>
</protein>
<evidence type="ECO:0000256" key="1">
    <source>
        <dbReference type="SAM" id="MobiDB-lite"/>
    </source>
</evidence>
<organism evidence="2 3">
    <name type="scientific">Trichinella nativa</name>
    <dbReference type="NCBI Taxonomy" id="6335"/>
    <lineage>
        <taxon>Eukaryota</taxon>
        <taxon>Metazoa</taxon>
        <taxon>Ecdysozoa</taxon>
        <taxon>Nematoda</taxon>
        <taxon>Enoplea</taxon>
        <taxon>Dorylaimia</taxon>
        <taxon>Trichinellida</taxon>
        <taxon>Trichinellidae</taxon>
        <taxon>Trichinella</taxon>
    </lineage>
</organism>
<dbReference type="EMBL" id="JYDW01000209">
    <property type="protein sequence ID" value="KRZ51939.1"/>
    <property type="molecule type" value="Genomic_DNA"/>
</dbReference>
<proteinExistence type="predicted"/>
<sequence length="108" mass="11920">MSPGRMLTRPEGDPFPFGTVLETTRRSNSLRKTSRDLGWSSMIRAYALVSGVLKGLRPSKESSGRTLLKEGVCYDGPFWDYARLSYGDVTGVLELECRPSTVEESVGV</sequence>
<feature type="region of interest" description="Disordered" evidence="1">
    <location>
        <begin position="1"/>
        <end position="20"/>
    </location>
</feature>
<keyword evidence="3" id="KW-1185">Reference proteome</keyword>
<comment type="caution">
    <text evidence="2">The sequence shown here is derived from an EMBL/GenBank/DDBJ whole genome shotgun (WGS) entry which is preliminary data.</text>
</comment>
<dbReference type="AlphaFoldDB" id="A0A0V1KXA4"/>
<gene>
    <name evidence="2" type="ORF">T02_9315</name>
</gene>
<dbReference type="Proteomes" id="UP000054721">
    <property type="component" value="Unassembled WGS sequence"/>
</dbReference>
<accession>A0A0V1KXA4</accession>
<evidence type="ECO:0000313" key="3">
    <source>
        <dbReference type="Proteomes" id="UP000054721"/>
    </source>
</evidence>